<reference evidence="18" key="2">
    <citation type="submission" date="2015-03" db="EMBL/GenBank/DDBJ databases">
        <title>Genome sequence of Pseudoalteromonas citrea.</title>
        <authorList>
            <person name="Xie B.-B."/>
            <person name="Rong J.-C."/>
            <person name="Qin Q.-L."/>
            <person name="Zhang Y.-Z."/>
        </authorList>
    </citation>
    <scope>NUCLEOTIDE SEQUENCE</scope>
    <source>
        <strain evidence="18">DSM 8771</strain>
    </source>
</reference>
<dbReference type="SUPFAM" id="SSF141734">
    <property type="entry name" value="HisI-like"/>
    <property type="match status" value="1"/>
</dbReference>
<keyword evidence="16" id="KW-0175">Coiled coil</keyword>
<dbReference type="InterPro" id="IPR023019">
    <property type="entry name" value="His_synth_HisIE"/>
</dbReference>
<dbReference type="EC" id="3.5.4.19" evidence="15"/>
<evidence type="ECO:0000256" key="2">
    <source>
        <dbReference type="ARBA" id="ARBA00001460"/>
    </source>
</evidence>
<dbReference type="Pfam" id="PF01502">
    <property type="entry name" value="PRA-CH"/>
    <property type="match status" value="1"/>
</dbReference>
<dbReference type="GO" id="GO:0004636">
    <property type="term" value="F:phosphoribosyl-ATP diphosphatase activity"/>
    <property type="evidence" value="ECO:0007669"/>
    <property type="project" value="UniProtKB-UniRule"/>
</dbReference>
<reference evidence="18" key="1">
    <citation type="journal article" date="2012" name="J. Bacteriol.">
        <title>Genome sequences of type strains of seven species of the marine bacterium Pseudoalteromonas.</title>
        <authorList>
            <person name="Xie B.B."/>
            <person name="Shu Y.L."/>
            <person name="Qin Q.L."/>
            <person name="Rong J.C."/>
            <person name="Zhang X.Y."/>
            <person name="Chen X.L."/>
            <person name="Shi M."/>
            <person name="He H.L."/>
            <person name="Zhou B.C."/>
            <person name="Zhang Y.Z."/>
        </authorList>
    </citation>
    <scope>NUCLEOTIDE SEQUENCE</scope>
    <source>
        <strain evidence="18">DSM 8771</strain>
    </source>
</reference>
<dbReference type="NCBIfam" id="NF002747">
    <property type="entry name" value="PRK02759.1"/>
    <property type="match status" value="1"/>
</dbReference>
<dbReference type="RefSeq" id="WP_010361914.1">
    <property type="nucleotide sequence ID" value="NZ_AHBZ03000027.1"/>
</dbReference>
<dbReference type="GO" id="GO:0000105">
    <property type="term" value="P:L-histidine biosynthetic process"/>
    <property type="evidence" value="ECO:0007669"/>
    <property type="project" value="UniProtKB-UniRule"/>
</dbReference>
<evidence type="ECO:0000256" key="16">
    <source>
        <dbReference type="SAM" id="Coils"/>
    </source>
</evidence>
<dbReference type="PANTHER" id="PTHR42945">
    <property type="entry name" value="HISTIDINE BIOSYNTHESIS BIFUNCTIONAL PROTEIN"/>
    <property type="match status" value="1"/>
</dbReference>
<evidence type="ECO:0000256" key="15">
    <source>
        <dbReference type="HAMAP-Rule" id="MF_01019"/>
    </source>
</evidence>
<dbReference type="InterPro" id="IPR002496">
    <property type="entry name" value="PRib_AMP_CycHydrolase_dom"/>
</dbReference>
<evidence type="ECO:0000256" key="13">
    <source>
        <dbReference type="ARBA" id="ARBA00023102"/>
    </source>
</evidence>
<feature type="region of interest" description="Phosphoribosyl-ATP pyrophosphohydrolase" evidence="15">
    <location>
        <begin position="115"/>
        <end position="203"/>
    </location>
</feature>
<feature type="domain" description="Phosphoribosyl-AMP cyclohydrolase" evidence="17">
    <location>
        <begin position="33"/>
        <end position="105"/>
    </location>
</feature>
<dbReference type="EC" id="3.6.1.31" evidence="15"/>
<evidence type="ECO:0000256" key="6">
    <source>
        <dbReference type="ARBA" id="ARBA00007731"/>
    </source>
</evidence>
<dbReference type="InterPro" id="IPR008179">
    <property type="entry name" value="HisE"/>
</dbReference>
<dbReference type="GO" id="GO:0004635">
    <property type="term" value="F:phosphoribosyl-AMP cyclohydrolase activity"/>
    <property type="evidence" value="ECO:0007669"/>
    <property type="project" value="UniProtKB-UniRule"/>
</dbReference>
<dbReference type="FunFam" id="1.10.287.1080:FF:000002">
    <property type="entry name" value="Histidine biosynthesis bifunctional protein HisIE"/>
    <property type="match status" value="1"/>
</dbReference>
<dbReference type="HAMAP" id="MF_01019">
    <property type="entry name" value="HisIE"/>
    <property type="match status" value="1"/>
</dbReference>
<keyword evidence="8 15" id="KW-0963">Cytoplasm</keyword>
<dbReference type="PANTHER" id="PTHR42945:SF9">
    <property type="entry name" value="HISTIDINE BIOSYNTHESIS BIFUNCTIONAL PROTEIN HISIE"/>
    <property type="match status" value="1"/>
</dbReference>
<keyword evidence="12 15" id="KW-0067">ATP-binding</keyword>
<evidence type="ECO:0000256" key="4">
    <source>
        <dbReference type="ARBA" id="ARBA00005169"/>
    </source>
</evidence>
<comment type="catalytic activity">
    <reaction evidence="1 15">
        <text>1-(5-phospho-beta-D-ribosyl)-5'-AMP + H2O = 1-(5-phospho-beta-D-ribosyl)-5-[(5-phospho-beta-D-ribosylamino)methylideneamino]imidazole-4-carboxamide</text>
        <dbReference type="Rhea" id="RHEA:20049"/>
        <dbReference type="ChEBI" id="CHEBI:15377"/>
        <dbReference type="ChEBI" id="CHEBI:58435"/>
        <dbReference type="ChEBI" id="CHEBI:59457"/>
        <dbReference type="EC" id="3.5.4.19"/>
    </reaction>
</comment>
<evidence type="ECO:0000256" key="11">
    <source>
        <dbReference type="ARBA" id="ARBA00022801"/>
    </source>
</evidence>
<feature type="region of interest" description="Phosphoribosyl-AMP cyclohydrolase" evidence="15">
    <location>
        <begin position="1"/>
        <end position="114"/>
    </location>
</feature>
<dbReference type="GO" id="GO:0005524">
    <property type="term" value="F:ATP binding"/>
    <property type="evidence" value="ECO:0007669"/>
    <property type="project" value="UniProtKB-KW"/>
</dbReference>
<evidence type="ECO:0000259" key="17">
    <source>
        <dbReference type="Pfam" id="PF01502"/>
    </source>
</evidence>
<evidence type="ECO:0000256" key="8">
    <source>
        <dbReference type="ARBA" id="ARBA00022490"/>
    </source>
</evidence>
<evidence type="ECO:0000256" key="3">
    <source>
        <dbReference type="ARBA" id="ARBA00004496"/>
    </source>
</evidence>
<comment type="pathway">
    <text evidence="4 15">Amino-acid biosynthesis; L-histidine biosynthesis; L-histidine from 5-phospho-alpha-D-ribose 1-diphosphate: step 3/9.</text>
</comment>
<accession>A0AAD4FQ30</accession>
<comment type="subcellular location">
    <subcellularLocation>
        <location evidence="3 15">Cytoplasm</location>
    </subcellularLocation>
</comment>
<keyword evidence="13 15" id="KW-0368">Histidine biosynthesis</keyword>
<evidence type="ECO:0000313" key="19">
    <source>
        <dbReference type="Proteomes" id="UP000016487"/>
    </source>
</evidence>
<keyword evidence="11 15" id="KW-0378">Hydrolase</keyword>
<gene>
    <name evidence="15 18" type="primary">hisIE</name>
    <name evidence="15" type="synonym">hisI</name>
    <name evidence="18" type="ORF">PCIT_b0652</name>
</gene>
<evidence type="ECO:0000256" key="5">
    <source>
        <dbReference type="ARBA" id="ARBA00005204"/>
    </source>
</evidence>
<dbReference type="EMBL" id="AHBZ03000027">
    <property type="protein sequence ID" value="KAF7764613.1"/>
    <property type="molecule type" value="Genomic_DNA"/>
</dbReference>
<keyword evidence="9 15" id="KW-0028">Amino-acid biosynthesis</keyword>
<comment type="catalytic activity">
    <reaction evidence="2 15">
        <text>1-(5-phospho-beta-D-ribosyl)-ATP + H2O = 1-(5-phospho-beta-D-ribosyl)-5'-AMP + diphosphate + H(+)</text>
        <dbReference type="Rhea" id="RHEA:22828"/>
        <dbReference type="ChEBI" id="CHEBI:15377"/>
        <dbReference type="ChEBI" id="CHEBI:15378"/>
        <dbReference type="ChEBI" id="CHEBI:33019"/>
        <dbReference type="ChEBI" id="CHEBI:59457"/>
        <dbReference type="ChEBI" id="CHEBI:73183"/>
        <dbReference type="EC" id="3.6.1.31"/>
    </reaction>
</comment>
<evidence type="ECO:0000313" key="18">
    <source>
        <dbReference type="EMBL" id="KAF7764613.1"/>
    </source>
</evidence>
<dbReference type="FunFam" id="3.10.20.810:FF:000001">
    <property type="entry name" value="Histidine biosynthesis bifunctional protein HisIE"/>
    <property type="match status" value="1"/>
</dbReference>
<dbReference type="NCBIfam" id="TIGR03188">
    <property type="entry name" value="histidine_hisI"/>
    <property type="match status" value="1"/>
</dbReference>
<evidence type="ECO:0000256" key="14">
    <source>
        <dbReference type="ARBA" id="ARBA00023268"/>
    </source>
</evidence>
<proteinExistence type="inferred from homology"/>
<dbReference type="Gene3D" id="1.10.287.1080">
    <property type="entry name" value="MazG-like"/>
    <property type="match status" value="1"/>
</dbReference>
<evidence type="ECO:0000256" key="12">
    <source>
        <dbReference type="ARBA" id="ARBA00022840"/>
    </source>
</evidence>
<comment type="caution">
    <text evidence="18">The sequence shown here is derived from an EMBL/GenBank/DDBJ whole genome shotgun (WGS) entry which is preliminary data.</text>
</comment>
<dbReference type="AlphaFoldDB" id="A0AAD4FQ30"/>
<dbReference type="Proteomes" id="UP000016487">
    <property type="component" value="Unassembled WGS sequence"/>
</dbReference>
<name>A0AAD4FQ30_9GAMM</name>
<organism evidence="18 19">
    <name type="scientific">Pseudoalteromonas citrea</name>
    <dbReference type="NCBI Taxonomy" id="43655"/>
    <lineage>
        <taxon>Bacteria</taxon>
        <taxon>Pseudomonadati</taxon>
        <taxon>Pseudomonadota</taxon>
        <taxon>Gammaproteobacteria</taxon>
        <taxon>Alteromonadales</taxon>
        <taxon>Pseudoalteromonadaceae</taxon>
        <taxon>Pseudoalteromonas</taxon>
    </lineage>
</organism>
<dbReference type="SUPFAM" id="SSF101386">
    <property type="entry name" value="all-alpha NTP pyrophosphatases"/>
    <property type="match status" value="1"/>
</dbReference>
<evidence type="ECO:0000256" key="7">
    <source>
        <dbReference type="ARBA" id="ARBA00008299"/>
    </source>
</evidence>
<sequence length="203" mass="22318">MQLTPANLTQLDFDKAELLPAIVQHATSGVILMQGFMNSDAIKMTLEKKLVTFYSRSKQRLWTKGESSNNVLNLVSAHTDCDQDSILLFALPEGPTCHLGTQSCFGDAKPAIGFLAELEEVIVSRKNDDPDSSYTASLFAKDISRSCQKVGEEGVEVALAAMKADINELENESADLLYHLLVLLQRSETDLSSVISCLQNRHK</sequence>
<dbReference type="Gene3D" id="3.10.20.810">
    <property type="entry name" value="Phosphoribosyl-AMP cyclohydrolase"/>
    <property type="match status" value="1"/>
</dbReference>
<dbReference type="GO" id="GO:0005737">
    <property type="term" value="C:cytoplasm"/>
    <property type="evidence" value="ECO:0007669"/>
    <property type="project" value="UniProtKB-SubCell"/>
</dbReference>
<comment type="pathway">
    <text evidence="5 15">Amino-acid biosynthesis; L-histidine biosynthesis; L-histidine from 5-phospho-alpha-D-ribose 1-diphosphate: step 2/9.</text>
</comment>
<evidence type="ECO:0000256" key="10">
    <source>
        <dbReference type="ARBA" id="ARBA00022741"/>
    </source>
</evidence>
<evidence type="ECO:0000256" key="9">
    <source>
        <dbReference type="ARBA" id="ARBA00022605"/>
    </source>
</evidence>
<comment type="similarity">
    <text evidence="6 15">In the C-terminal section; belongs to the PRA-PH family.</text>
</comment>
<dbReference type="Pfam" id="PF01503">
    <property type="entry name" value="PRA-PH"/>
    <property type="match status" value="1"/>
</dbReference>
<keyword evidence="10 15" id="KW-0547">Nucleotide-binding</keyword>
<dbReference type="HAMAP" id="MF_01020">
    <property type="entry name" value="HisE"/>
    <property type="match status" value="1"/>
</dbReference>
<keyword evidence="14 15" id="KW-0511">Multifunctional enzyme</keyword>
<dbReference type="InterPro" id="IPR021130">
    <property type="entry name" value="PRib-ATP_PPHydrolase-like"/>
</dbReference>
<comment type="similarity">
    <text evidence="7 15">In the N-terminal section; belongs to the PRA-CH family.</text>
</comment>
<feature type="coiled-coil region" evidence="16">
    <location>
        <begin position="152"/>
        <end position="179"/>
    </location>
</feature>
<dbReference type="InterPro" id="IPR038019">
    <property type="entry name" value="PRib_AMP_CycHydrolase_sf"/>
</dbReference>
<protein>
    <recommendedName>
        <fullName evidence="15">Histidine biosynthesis bifunctional protein HisIE</fullName>
    </recommendedName>
    <domain>
        <recommendedName>
            <fullName evidence="15">Phosphoribosyl-AMP cyclohydrolase</fullName>
            <shortName evidence="15">PRA-CH</shortName>
            <ecNumber evidence="15">3.5.4.19</ecNumber>
        </recommendedName>
    </domain>
    <domain>
        <recommendedName>
            <fullName evidence="15">Phosphoribosyl-ATP pyrophosphatase</fullName>
            <shortName evidence="15">PRA-PH</shortName>
            <ecNumber evidence="15">3.6.1.31</ecNumber>
        </recommendedName>
    </domain>
</protein>
<dbReference type="CDD" id="cd11534">
    <property type="entry name" value="NTP-PPase_HisIE_like"/>
    <property type="match status" value="1"/>
</dbReference>
<evidence type="ECO:0000256" key="1">
    <source>
        <dbReference type="ARBA" id="ARBA00000024"/>
    </source>
</evidence>